<dbReference type="RefSeq" id="XP_068070608.1">
    <property type="nucleotide sequence ID" value="XM_068214507.1"/>
</dbReference>
<proteinExistence type="predicted"/>
<feature type="region of interest" description="Disordered" evidence="9">
    <location>
        <begin position="362"/>
        <end position="386"/>
    </location>
</feature>
<evidence type="ECO:0000256" key="8">
    <source>
        <dbReference type="PROSITE-ProRule" id="PRU00042"/>
    </source>
</evidence>
<keyword evidence="6" id="KW-0804">Transcription</keyword>
<keyword evidence="5" id="KW-0238">DNA-binding</keyword>
<evidence type="ECO:0000313" key="13">
    <source>
        <dbReference type="Proteomes" id="UP000000437"/>
    </source>
</evidence>
<dbReference type="AlphaFoldDB" id="A0A8M3AIN3"/>
<accession>A0A8M3AIN3</accession>
<gene>
    <name evidence="14 15" type="primary">LOC100535969</name>
</gene>
<dbReference type="InterPro" id="IPR017884">
    <property type="entry name" value="SANT_dom"/>
</dbReference>
<dbReference type="Gene3D" id="1.10.10.60">
    <property type="entry name" value="Homeodomain-like"/>
    <property type="match status" value="1"/>
</dbReference>
<keyword evidence="8" id="KW-0862">Zinc</keyword>
<evidence type="ECO:0000256" key="7">
    <source>
        <dbReference type="ARBA" id="ARBA00023242"/>
    </source>
</evidence>
<dbReference type="KEGG" id="dre:100535969"/>
<evidence type="ECO:0000256" key="4">
    <source>
        <dbReference type="ARBA" id="ARBA00023015"/>
    </source>
</evidence>
<keyword evidence="4" id="KW-0805">Transcription regulation</keyword>
<protein>
    <submittedName>
        <fullName evidence="14 15">Transcriptional-regulating factor 1 isoform X1</fullName>
    </submittedName>
</protein>
<evidence type="ECO:0000259" key="10">
    <source>
        <dbReference type="PROSITE" id="PS50157"/>
    </source>
</evidence>
<dbReference type="GO" id="GO:0003677">
    <property type="term" value="F:DNA binding"/>
    <property type="evidence" value="ECO:0007669"/>
    <property type="project" value="UniProtKB-KW"/>
</dbReference>
<feature type="compositionally biased region" description="Basic and acidic residues" evidence="9">
    <location>
        <begin position="793"/>
        <end position="805"/>
    </location>
</feature>
<keyword evidence="2" id="KW-0597">Phosphoprotein</keyword>
<feature type="domain" description="ELM2" evidence="11">
    <location>
        <begin position="610"/>
        <end position="701"/>
    </location>
</feature>
<comment type="subcellular location">
    <subcellularLocation>
        <location evidence="1">Nucleus</location>
    </subcellularLocation>
</comment>
<dbReference type="RefSeq" id="XP_073784198.1">
    <property type="nucleotide sequence ID" value="XM_073928097.1"/>
</dbReference>
<dbReference type="InterPro" id="IPR001005">
    <property type="entry name" value="SANT/Myb"/>
</dbReference>
<dbReference type="GlyGen" id="A0A8M3AIN3">
    <property type="glycosylation" value="2 sites"/>
</dbReference>
<dbReference type="PROSITE" id="PS51156">
    <property type="entry name" value="ELM2"/>
    <property type="match status" value="1"/>
</dbReference>
<dbReference type="Pfam" id="PF00249">
    <property type="entry name" value="Myb_DNA-binding"/>
    <property type="match status" value="1"/>
</dbReference>
<dbReference type="SMART" id="SM00355">
    <property type="entry name" value="ZnF_C2H2"/>
    <property type="match status" value="2"/>
</dbReference>
<reference evidence="13" key="1">
    <citation type="journal article" date="2013" name="Nature">
        <title>The zebrafish reference genome sequence and its relationship to the human genome.</title>
        <authorList>
            <consortium name="Genome Reference Consortium Zebrafish"/>
            <person name="Howe K."/>
            <person name="Clark M.D."/>
            <person name="Torroja C.F."/>
            <person name="Torrance J."/>
            <person name="Berthelot C."/>
            <person name="Muffato M."/>
            <person name="Collins J.E."/>
            <person name="Humphray S."/>
            <person name="McLaren K."/>
            <person name="Matthews L."/>
            <person name="McLaren S."/>
            <person name="Sealy I."/>
            <person name="Caccamo M."/>
            <person name="Churcher C."/>
            <person name="Scott C."/>
            <person name="Barrett J.C."/>
            <person name="Koch R."/>
            <person name="Rauch G.J."/>
            <person name="White S."/>
            <person name="Chow W."/>
            <person name="Kilian B."/>
            <person name="Quintais L.T."/>
            <person name="Guerra-Assuncao J.A."/>
            <person name="Zhou Y."/>
            <person name="Gu Y."/>
            <person name="Yen J."/>
            <person name="Vogel J.H."/>
            <person name="Eyre T."/>
            <person name="Redmond S."/>
            <person name="Banerjee R."/>
            <person name="Chi J."/>
            <person name="Fu B."/>
            <person name="Langley E."/>
            <person name="Maguire S.F."/>
            <person name="Laird G.K."/>
            <person name="Lloyd D."/>
            <person name="Kenyon E."/>
            <person name="Donaldson S."/>
            <person name="Sehra H."/>
            <person name="Almeida-King J."/>
            <person name="Loveland J."/>
            <person name="Trevanion S."/>
            <person name="Jones M."/>
            <person name="Quail M."/>
            <person name="Willey D."/>
            <person name="Hunt A."/>
            <person name="Burton J."/>
            <person name="Sims S."/>
            <person name="McLay K."/>
            <person name="Plumb B."/>
            <person name="Davis J."/>
            <person name="Clee C."/>
            <person name="Oliver K."/>
            <person name="Clark R."/>
            <person name="Riddle C."/>
            <person name="Elliot D."/>
            <person name="Eliott D."/>
            <person name="Threadgold G."/>
            <person name="Harden G."/>
            <person name="Ware D."/>
            <person name="Begum S."/>
            <person name="Mortimore B."/>
            <person name="Mortimer B."/>
            <person name="Kerry G."/>
            <person name="Heath P."/>
            <person name="Phillimore B."/>
            <person name="Tracey A."/>
            <person name="Corby N."/>
            <person name="Dunn M."/>
            <person name="Johnson C."/>
            <person name="Wood J."/>
            <person name="Clark S."/>
            <person name="Pelan S."/>
            <person name="Griffiths G."/>
            <person name="Smith M."/>
            <person name="Glithero R."/>
            <person name="Howden P."/>
            <person name="Barker N."/>
            <person name="Lloyd C."/>
            <person name="Stevens C."/>
            <person name="Harley J."/>
            <person name="Holt K."/>
            <person name="Panagiotidis G."/>
            <person name="Lovell J."/>
            <person name="Beasley H."/>
            <person name="Henderson C."/>
            <person name="Gordon D."/>
            <person name="Auger K."/>
            <person name="Wright D."/>
            <person name="Collins J."/>
            <person name="Raisen C."/>
            <person name="Dyer L."/>
            <person name="Leung K."/>
            <person name="Robertson L."/>
            <person name="Ambridge K."/>
            <person name="Leongamornlert D."/>
            <person name="McGuire S."/>
            <person name="Gilderthorp R."/>
            <person name="Griffiths C."/>
            <person name="Manthravadi D."/>
            <person name="Nichol S."/>
            <person name="Barker G."/>
            <person name="Whitehead S."/>
            <person name="Kay M."/>
            <person name="Brown J."/>
            <person name="Murnane C."/>
            <person name="Gray E."/>
            <person name="Humphries M."/>
            <person name="Sycamore N."/>
            <person name="Barker D."/>
            <person name="Saunders D."/>
            <person name="Wallis J."/>
            <person name="Babbage A."/>
            <person name="Hammond S."/>
            <person name="Mashreghi-Mohammadi M."/>
            <person name="Barr L."/>
            <person name="Martin S."/>
            <person name="Wray P."/>
            <person name="Ellington A."/>
            <person name="Matthews N."/>
            <person name="Ellwood M."/>
            <person name="Woodmansey R."/>
            <person name="Clark G."/>
            <person name="Cooper J."/>
            <person name="Cooper J."/>
            <person name="Tromans A."/>
            <person name="Grafham D."/>
            <person name="Skuce C."/>
            <person name="Pandian R."/>
            <person name="Andrews R."/>
            <person name="Harrison E."/>
            <person name="Kimberley A."/>
            <person name="Garnett J."/>
            <person name="Fosker N."/>
            <person name="Hall R."/>
            <person name="Garner P."/>
            <person name="Kelly D."/>
            <person name="Bird C."/>
            <person name="Palmer S."/>
            <person name="Gehring I."/>
            <person name="Berger A."/>
            <person name="Dooley C.M."/>
            <person name="Ersan-Urun Z."/>
            <person name="Eser C."/>
            <person name="Geiger H."/>
            <person name="Geisler M."/>
            <person name="Karotki L."/>
            <person name="Kirn A."/>
            <person name="Konantz J."/>
            <person name="Konantz M."/>
            <person name="Oberlander M."/>
            <person name="Rudolph-Geiger S."/>
            <person name="Teucke M."/>
            <person name="Lanz C."/>
            <person name="Raddatz G."/>
            <person name="Osoegawa K."/>
            <person name="Zhu B."/>
            <person name="Rapp A."/>
            <person name="Widaa S."/>
            <person name="Langford C."/>
            <person name="Yang F."/>
            <person name="Schuster S.C."/>
            <person name="Carter N.P."/>
            <person name="Harrow J."/>
            <person name="Ning Z."/>
            <person name="Herrero J."/>
            <person name="Searle S.M."/>
            <person name="Enright A."/>
            <person name="Geisler R."/>
            <person name="Plasterk R.H."/>
            <person name="Lee C."/>
            <person name="Westerfield M."/>
            <person name="de Jong P.J."/>
            <person name="Zon L.I."/>
            <person name="Postlethwait J.H."/>
            <person name="Nusslein-Volhard C."/>
            <person name="Hubbard T.J."/>
            <person name="Roest Crollius H."/>
            <person name="Rogers J."/>
            <person name="Stemple D.L."/>
        </authorList>
    </citation>
    <scope>NUCLEOTIDE SEQUENCE [LARGE SCALE GENOMIC DNA]</scope>
    <source>
        <strain evidence="13">Tuebingen</strain>
    </source>
</reference>
<keyword evidence="8" id="KW-0863">Zinc-finger</keyword>
<dbReference type="OrthoDB" id="10258692at2759"/>
<dbReference type="GO" id="GO:0045892">
    <property type="term" value="P:negative regulation of DNA-templated transcription"/>
    <property type="evidence" value="ECO:0000318"/>
    <property type="project" value="GO_Central"/>
</dbReference>
<reference evidence="14 15" key="2">
    <citation type="submission" date="2025-04" db="UniProtKB">
        <authorList>
            <consortium name="RefSeq"/>
        </authorList>
    </citation>
    <scope>IDENTIFICATION</scope>
    <source>
        <strain evidence="14 15">Tuebingen</strain>
    </source>
</reference>
<dbReference type="GO" id="GO:0000118">
    <property type="term" value="C:histone deacetylase complex"/>
    <property type="evidence" value="ECO:0000318"/>
    <property type="project" value="GO_Central"/>
</dbReference>
<dbReference type="GO" id="GO:0006357">
    <property type="term" value="P:regulation of transcription by RNA polymerase II"/>
    <property type="evidence" value="ECO:0000318"/>
    <property type="project" value="GO_Central"/>
</dbReference>
<dbReference type="InterPro" id="IPR000949">
    <property type="entry name" value="ELM2_dom"/>
</dbReference>
<keyword evidence="8" id="KW-0479">Metal-binding</keyword>
<dbReference type="PANTHER" id="PTHR16089:SF19">
    <property type="entry name" value="TRANSCRIPTIONAL-REGULATING FACTOR 1"/>
    <property type="match status" value="1"/>
</dbReference>
<evidence type="ECO:0000256" key="9">
    <source>
        <dbReference type="SAM" id="MobiDB-lite"/>
    </source>
</evidence>
<keyword evidence="3" id="KW-0007">Acetylation</keyword>
<feature type="region of interest" description="Disordered" evidence="9">
    <location>
        <begin position="785"/>
        <end position="805"/>
    </location>
</feature>
<dbReference type="PANTHER" id="PTHR16089">
    <property type="entry name" value="REST COREPRESSOR COREST PROTEIN-RELATED"/>
    <property type="match status" value="1"/>
</dbReference>
<evidence type="ECO:0000256" key="1">
    <source>
        <dbReference type="ARBA" id="ARBA00004123"/>
    </source>
</evidence>
<dbReference type="GO" id="GO:0008270">
    <property type="term" value="F:zinc ion binding"/>
    <property type="evidence" value="ECO:0007669"/>
    <property type="project" value="UniProtKB-KW"/>
</dbReference>
<evidence type="ECO:0000256" key="3">
    <source>
        <dbReference type="ARBA" id="ARBA00022990"/>
    </source>
</evidence>
<feature type="domain" description="C2H2-type" evidence="10">
    <location>
        <begin position="871"/>
        <end position="898"/>
    </location>
</feature>
<organism evidence="13 14">
    <name type="scientific">Danio rerio</name>
    <name type="common">Zebrafish</name>
    <name type="synonym">Brachydanio rerio</name>
    <dbReference type="NCBI Taxonomy" id="7955"/>
    <lineage>
        <taxon>Eukaryota</taxon>
        <taxon>Metazoa</taxon>
        <taxon>Chordata</taxon>
        <taxon>Craniata</taxon>
        <taxon>Vertebrata</taxon>
        <taxon>Euteleostomi</taxon>
        <taxon>Actinopterygii</taxon>
        <taxon>Neopterygii</taxon>
        <taxon>Teleostei</taxon>
        <taxon>Ostariophysi</taxon>
        <taxon>Cypriniformes</taxon>
        <taxon>Danionidae</taxon>
        <taxon>Danioninae</taxon>
        <taxon>Danio</taxon>
    </lineage>
</organism>
<keyword evidence="13" id="KW-1185">Reference proteome</keyword>
<dbReference type="SMART" id="SM01189">
    <property type="entry name" value="ELM2"/>
    <property type="match status" value="1"/>
</dbReference>
<dbReference type="GeneID" id="100535969"/>
<dbReference type="Pfam" id="PF01448">
    <property type="entry name" value="ELM2"/>
    <property type="match status" value="1"/>
</dbReference>
<feature type="compositionally biased region" description="Basic and acidic residues" evidence="9">
    <location>
        <begin position="373"/>
        <end position="386"/>
    </location>
</feature>
<evidence type="ECO:0000256" key="5">
    <source>
        <dbReference type="ARBA" id="ARBA00023125"/>
    </source>
</evidence>
<evidence type="ECO:0000259" key="11">
    <source>
        <dbReference type="PROSITE" id="PS51156"/>
    </source>
</evidence>
<evidence type="ECO:0000256" key="2">
    <source>
        <dbReference type="ARBA" id="ARBA00022553"/>
    </source>
</evidence>
<dbReference type="InterPro" id="IPR013087">
    <property type="entry name" value="Znf_C2H2_type"/>
</dbReference>
<dbReference type="Pfam" id="PF13912">
    <property type="entry name" value="zf-C2H2_6"/>
    <property type="match status" value="2"/>
</dbReference>
<dbReference type="InterPro" id="IPR009057">
    <property type="entry name" value="Homeodomain-like_sf"/>
</dbReference>
<dbReference type="PROSITE" id="PS51293">
    <property type="entry name" value="SANT"/>
    <property type="match status" value="1"/>
</dbReference>
<evidence type="ECO:0000313" key="15">
    <source>
        <dbReference type="RefSeq" id="XP_068070608.1"/>
    </source>
</evidence>
<dbReference type="RefSeq" id="XP_073784197.1">
    <property type="nucleotide sequence ID" value="XM_073928096.1"/>
</dbReference>
<feature type="compositionally biased region" description="Low complexity" evidence="9">
    <location>
        <begin position="849"/>
        <end position="864"/>
    </location>
</feature>
<evidence type="ECO:0000313" key="14">
    <source>
        <dbReference type="RefSeq" id="XP_009291072.1"/>
    </source>
</evidence>
<sequence length="975" mass="109447">MTENLYETNQFTNHTNGNYLFQHSPSALSASHYGLPNMSSIQTSPRLNQEHLMSPGTPGHELSPMLDSAGSWEYNPCGRTPSWGSSSHEDLQETSRIYPFNVASQNNPLMICKDNPQRLDSFSKAFPTKNVHLFFGEMSRDEKMSEIFTQSHSGALERQSVESPVFNQQLMCDQSNFNMSDSLYQNHQQLHYGYQQKQKANNMEQVNRNLHKSSWHPSHGYQSHPMAYQMALGQQQRCMFANKTHLDSWESLESPSYEHRQDFKVPEQQIFHYQDQQQHLRSLSQNANPYLQSPDQPVEQNSMFGDARNSAPNTLVFSSPNKDQSGFSFRSDDLYQGKSSAVCKAPPQTGVRGDVLKHFTQRASQWSKASSPDVKDEAASPHFRADAGLSRDEGSYAKMKCTVCLREFKSLPALNGHMRSHGGLRTHPANLKMRDGQMNMCAEVPQGNPIILPVSVPVKNYQTQTKLTLLCQQKDDGLIKSCAQTPLPPLRNHPSCIKRSNSEGESAPKQVKKKYRHCLVPLMIPSPSDGQESRGAVLFRSQLRTASSMSDDAPYTPPPMLSPARPGSGLFSAVSGRANIQSTPERLLSRAGEMDDCGETLKETAINVTPRINIGEEFQAKIPNIKGQSLTEEDSHNAVLLWSQTKDMESPDNQHKVDNLLKMACSSVLPGGGANTEYVLHCLFECRGDIMNTVEKLLLPTLIRHTSNLKTDYHYAGSDRWTLQEKRQLNKALLLHHKDFYLVQKMVKTKSVAQCVEYYYTWKKRLRLCSRVSTALATPVQDVRGDWATNNHSEPKKESISKSRDSENSSAAFVCEQTNEETWTQNNLRLLCSSPAEHRPSALTETLGSASVRSSPSNSTTSGDTDLALVFPCTECGKVFLKVKSRNAHMKTHRQQEETLLWHFTGVPKQDHAIVTPGCPVTPLKEPIRLHPLSYHSNTEAKTSLNDMCSESEQEMDCSLKSLPVLQSRLNFMSS</sequence>
<dbReference type="GO" id="GO:0005667">
    <property type="term" value="C:transcription regulator complex"/>
    <property type="evidence" value="ECO:0000318"/>
    <property type="project" value="GO_Central"/>
</dbReference>
<evidence type="ECO:0000256" key="6">
    <source>
        <dbReference type="ARBA" id="ARBA00023163"/>
    </source>
</evidence>
<dbReference type="RefSeq" id="XP_009291072.1">
    <property type="nucleotide sequence ID" value="XM_009292797.4"/>
</dbReference>
<dbReference type="GO" id="GO:0003714">
    <property type="term" value="F:transcription corepressor activity"/>
    <property type="evidence" value="ECO:0000318"/>
    <property type="project" value="GO_Central"/>
</dbReference>
<keyword evidence="7" id="KW-0539">Nucleus</keyword>
<name>A0A8M3AIN3_DANRE</name>
<feature type="domain" description="C2H2-type" evidence="10">
    <location>
        <begin position="399"/>
        <end position="426"/>
    </location>
</feature>
<feature type="region of interest" description="Disordered" evidence="9">
    <location>
        <begin position="842"/>
        <end position="864"/>
    </location>
</feature>
<dbReference type="SUPFAM" id="SSF46689">
    <property type="entry name" value="Homeodomain-like"/>
    <property type="match status" value="1"/>
</dbReference>
<dbReference type="PROSITE" id="PS50157">
    <property type="entry name" value="ZINC_FINGER_C2H2_2"/>
    <property type="match status" value="2"/>
</dbReference>
<evidence type="ECO:0000259" key="12">
    <source>
        <dbReference type="PROSITE" id="PS51293"/>
    </source>
</evidence>
<dbReference type="Proteomes" id="UP000000437">
    <property type="component" value="Chromosome 17"/>
</dbReference>
<feature type="domain" description="SANT" evidence="12">
    <location>
        <begin position="716"/>
        <end position="767"/>
    </location>
</feature>
<dbReference type="PROSITE" id="PS00028">
    <property type="entry name" value="ZINC_FINGER_C2H2_1"/>
    <property type="match status" value="2"/>
</dbReference>
<dbReference type="InterPro" id="IPR051066">
    <property type="entry name" value="Trans_reg/Corepressor"/>
</dbReference>
<dbReference type="FunFam" id="1.10.10.60:FF:000086">
    <property type="entry name" value="transcriptional-regulating factor 1 isoform X1"/>
    <property type="match status" value="1"/>
</dbReference>
<dbReference type="SMART" id="SM00717">
    <property type="entry name" value="SANT"/>
    <property type="match status" value="1"/>
</dbReference>